<reference evidence="4 5" key="1">
    <citation type="journal article" date="2018" name="Mol. Biol. Evol.">
        <title>Analysis of the draft genome of the red seaweed Gracilariopsis chorda provides insights into genome size evolution in Rhodophyta.</title>
        <authorList>
            <person name="Lee J."/>
            <person name="Yang E.C."/>
            <person name="Graf L."/>
            <person name="Yang J.H."/>
            <person name="Qiu H."/>
            <person name="Zel Zion U."/>
            <person name="Chan C.X."/>
            <person name="Stephens T.G."/>
            <person name="Weber A.P.M."/>
            <person name="Boo G.H."/>
            <person name="Boo S.M."/>
            <person name="Kim K.M."/>
            <person name="Shin Y."/>
            <person name="Jung M."/>
            <person name="Lee S.J."/>
            <person name="Yim H.S."/>
            <person name="Lee J.H."/>
            <person name="Bhattacharya D."/>
            <person name="Yoon H.S."/>
        </authorList>
    </citation>
    <scope>NUCLEOTIDE SEQUENCE [LARGE SCALE GENOMIC DNA]</scope>
    <source>
        <strain evidence="4 5">SKKU-2015</strain>
        <tissue evidence="4">Whole body</tissue>
    </source>
</reference>
<dbReference type="SUPFAM" id="SSF47954">
    <property type="entry name" value="Cyclin-like"/>
    <property type="match status" value="2"/>
</dbReference>
<feature type="domain" description="Cyclin-like" evidence="3">
    <location>
        <begin position="187"/>
        <end position="284"/>
    </location>
</feature>
<feature type="domain" description="Cyclin-like" evidence="3">
    <location>
        <begin position="69"/>
        <end position="174"/>
    </location>
</feature>
<dbReference type="GO" id="GO:0016538">
    <property type="term" value="F:cyclin-dependent protein serine/threonine kinase regulator activity"/>
    <property type="evidence" value="ECO:0007669"/>
    <property type="project" value="InterPro"/>
</dbReference>
<accession>A0A2V3J0S2</accession>
<evidence type="ECO:0000313" key="4">
    <source>
        <dbReference type="EMBL" id="PXF47527.1"/>
    </source>
</evidence>
<protein>
    <submittedName>
        <fullName evidence="4">Cyclin-T1-5</fullName>
    </submittedName>
</protein>
<feature type="region of interest" description="Disordered" evidence="2">
    <location>
        <begin position="1"/>
        <end position="35"/>
    </location>
</feature>
<dbReference type="InterPro" id="IPR036915">
    <property type="entry name" value="Cyclin-like_sf"/>
</dbReference>
<dbReference type="Proteomes" id="UP000247409">
    <property type="component" value="Unassembled WGS sequence"/>
</dbReference>
<gene>
    <name evidence="4" type="ORF">BWQ96_02671</name>
</gene>
<dbReference type="InterPro" id="IPR043198">
    <property type="entry name" value="Cyclin/Ssn8"/>
</dbReference>
<comment type="similarity">
    <text evidence="1">Belongs to the cyclin family.</text>
</comment>
<dbReference type="InterPro" id="IPR013763">
    <property type="entry name" value="Cyclin-like_dom"/>
</dbReference>
<dbReference type="InterPro" id="IPR006671">
    <property type="entry name" value="Cyclin_N"/>
</dbReference>
<proteinExistence type="inferred from homology"/>
<dbReference type="PANTHER" id="PTHR10026">
    <property type="entry name" value="CYCLIN"/>
    <property type="match status" value="1"/>
</dbReference>
<dbReference type="Gene3D" id="1.10.472.10">
    <property type="entry name" value="Cyclin-like"/>
    <property type="match status" value="2"/>
</dbReference>
<evidence type="ECO:0000259" key="3">
    <source>
        <dbReference type="SMART" id="SM00385"/>
    </source>
</evidence>
<dbReference type="CDD" id="cd20546">
    <property type="entry name" value="CYCLIN_SpCG1C_ScCTK2-like_rpt2"/>
    <property type="match status" value="1"/>
</dbReference>
<evidence type="ECO:0000256" key="2">
    <source>
        <dbReference type="SAM" id="MobiDB-lite"/>
    </source>
</evidence>
<evidence type="ECO:0000313" key="5">
    <source>
        <dbReference type="Proteomes" id="UP000247409"/>
    </source>
</evidence>
<comment type="caution">
    <text evidence="4">The sequence shown here is derived from an EMBL/GenBank/DDBJ whole genome shotgun (WGS) entry which is preliminary data.</text>
</comment>
<organism evidence="4 5">
    <name type="scientific">Gracilariopsis chorda</name>
    <dbReference type="NCBI Taxonomy" id="448386"/>
    <lineage>
        <taxon>Eukaryota</taxon>
        <taxon>Rhodophyta</taxon>
        <taxon>Florideophyceae</taxon>
        <taxon>Rhodymeniophycidae</taxon>
        <taxon>Gracilariales</taxon>
        <taxon>Gracilariaceae</taxon>
        <taxon>Gracilariopsis</taxon>
    </lineage>
</organism>
<feature type="region of interest" description="Disordered" evidence="2">
    <location>
        <begin position="306"/>
        <end position="342"/>
    </location>
</feature>
<dbReference type="GO" id="GO:0006357">
    <property type="term" value="P:regulation of transcription by RNA polymerase II"/>
    <property type="evidence" value="ECO:0007669"/>
    <property type="project" value="InterPro"/>
</dbReference>
<keyword evidence="1" id="KW-0195">Cyclin</keyword>
<dbReference type="OrthoDB" id="10264655at2759"/>
<dbReference type="Pfam" id="PF00134">
    <property type="entry name" value="Cyclin_N"/>
    <property type="match status" value="1"/>
</dbReference>
<dbReference type="AlphaFoldDB" id="A0A2V3J0S2"/>
<sequence length="342" mass="39543">MSRPHSSSHDDSRRGIKRPNQHIGDSSAPVETSEHNSWLFTEEEITETPSRVQGLPEHAELKVVAKTAQFIQECGGELQVPQLTKSVAVKFFQRFFMLESMLNHPPPLVAAACLFLSCKVQETHKRLKDIIYWTVKVRTRNTKDFPDGMDLFENSPGYYEEKNNILDKEREVLRVLNFDLTVDHPYKHLWALTKSYLGSDQVQRSITQAGWNFLNDSFRTYLHVRYDAKEVATAAFFMSAKLHNHKLPDGTTRERSTGKRILAWHEFFKTNLHRVEEVCKILLDMYELEDKASSVFKKGAGVIESVPPKHPAKRRKTENVKLESTPIDNEPRTRVEPYTAYR</sequence>
<dbReference type="SMART" id="SM00385">
    <property type="entry name" value="CYCLIN"/>
    <property type="match status" value="2"/>
</dbReference>
<evidence type="ECO:0000256" key="1">
    <source>
        <dbReference type="RuleBase" id="RU000383"/>
    </source>
</evidence>
<dbReference type="PIRSF" id="PIRSF028758">
    <property type="entry name" value="Cyclin, C/H/G types"/>
    <property type="match status" value="1"/>
</dbReference>
<name>A0A2V3J0S2_9FLOR</name>
<keyword evidence="5" id="KW-1185">Reference proteome</keyword>
<dbReference type="STRING" id="448386.A0A2V3J0S2"/>
<dbReference type="EMBL" id="NBIV01000023">
    <property type="protein sequence ID" value="PXF47527.1"/>
    <property type="molecule type" value="Genomic_DNA"/>
</dbReference>